<reference evidence="2" key="1">
    <citation type="submission" date="2021-10" db="EMBL/GenBank/DDBJ databases">
        <title>Roseicella aerolatum sp. nov., isolated from aerosols of e-waste dismantling site.</title>
        <authorList>
            <person name="Qin T."/>
        </authorList>
    </citation>
    <scope>NUCLEOTIDE SEQUENCE</scope>
    <source>
        <strain evidence="2">GB24</strain>
    </source>
</reference>
<protein>
    <submittedName>
        <fullName evidence="2">DUF58 domain-containing protein</fullName>
    </submittedName>
</protein>
<dbReference type="Proteomes" id="UP001139311">
    <property type="component" value="Unassembled WGS sequence"/>
</dbReference>
<comment type="caution">
    <text evidence="2">The sequence shown here is derived from an EMBL/GenBank/DDBJ whole genome shotgun (WGS) entry which is preliminary data.</text>
</comment>
<accession>A0A9X1ICG0</accession>
<name>A0A9X1ICG0_9PROT</name>
<dbReference type="AlphaFoldDB" id="A0A9X1ICG0"/>
<organism evidence="2 3">
    <name type="scientific">Roseicella aerolata</name>
    <dbReference type="NCBI Taxonomy" id="2883479"/>
    <lineage>
        <taxon>Bacteria</taxon>
        <taxon>Pseudomonadati</taxon>
        <taxon>Pseudomonadota</taxon>
        <taxon>Alphaproteobacteria</taxon>
        <taxon>Acetobacterales</taxon>
        <taxon>Roseomonadaceae</taxon>
        <taxon>Roseicella</taxon>
    </lineage>
</organism>
<sequence length="304" mass="32747">MAEPRTPPRASLPPGQAALRAEALGARLPPLVVAADRVAATVLQGVHGRRRAGQGDAFWQFRPFLPGDAAGRIDWRQSAKSDRLFIRETEWEAAQTIALWSDASRSMEWSFSPGRPTKRERADLLTAALAALALRGGERVRLIGGPGRSHAGRAGLAALVETMGAVTRSRALPSPDPGLPRHARAVLIGDFMAPLEEIHAAVAMLAAWPVRGHILQVLDPEEETLGEGNRAYAGRVLFEWGAGGQGVLVPRVEEARAIYVERLRHHREGIAAIAAAAGWGFMTHHVDQPPQTALLALWQALAPQ</sequence>
<evidence type="ECO:0000313" key="3">
    <source>
        <dbReference type="Proteomes" id="UP001139311"/>
    </source>
</evidence>
<feature type="domain" description="DUF58" evidence="1">
    <location>
        <begin position="61"/>
        <end position="268"/>
    </location>
</feature>
<dbReference type="InterPro" id="IPR002881">
    <property type="entry name" value="DUF58"/>
</dbReference>
<dbReference type="PANTHER" id="PTHR33608:SF6">
    <property type="entry name" value="BLL2464 PROTEIN"/>
    <property type="match status" value="1"/>
</dbReference>
<dbReference type="PANTHER" id="PTHR33608">
    <property type="entry name" value="BLL2464 PROTEIN"/>
    <property type="match status" value="1"/>
</dbReference>
<evidence type="ECO:0000313" key="2">
    <source>
        <dbReference type="EMBL" id="MCB4822169.1"/>
    </source>
</evidence>
<proteinExistence type="predicted"/>
<dbReference type="EMBL" id="JAJAQI010000013">
    <property type="protein sequence ID" value="MCB4822169.1"/>
    <property type="molecule type" value="Genomic_DNA"/>
</dbReference>
<dbReference type="RefSeq" id="WP_226608063.1">
    <property type="nucleotide sequence ID" value="NZ_JAJAQI010000013.1"/>
</dbReference>
<gene>
    <name evidence="2" type="ORF">LHA35_10530</name>
</gene>
<evidence type="ECO:0000259" key="1">
    <source>
        <dbReference type="Pfam" id="PF01882"/>
    </source>
</evidence>
<dbReference type="Pfam" id="PF01882">
    <property type="entry name" value="DUF58"/>
    <property type="match status" value="1"/>
</dbReference>
<keyword evidence="3" id="KW-1185">Reference proteome</keyword>